<dbReference type="PANTHER" id="PTHR23305:SF1">
    <property type="entry name" value="OBG-TYPE G DOMAIN-CONTAINING PROTEIN"/>
    <property type="match status" value="1"/>
</dbReference>
<evidence type="ECO:0000313" key="3">
    <source>
        <dbReference type="EMBL" id="QNO54450.1"/>
    </source>
</evidence>
<dbReference type="SUPFAM" id="SSF81271">
    <property type="entry name" value="TGS-like"/>
    <property type="match status" value="1"/>
</dbReference>
<keyword evidence="1" id="KW-0547">Nucleotide-binding</keyword>
<dbReference type="GO" id="GO:0016887">
    <property type="term" value="F:ATP hydrolysis activity"/>
    <property type="evidence" value="ECO:0007669"/>
    <property type="project" value="TreeGrafter"/>
</dbReference>
<sequence length="395" mass="43877">MLIGIVGKPSVGKSTFFMAATSAVVERSARPFTTIKPNHAVGYVEVQCVDREFDKKCNPRTGFCQDGRRFVPVELLDVAGLVPGAHEGKGLGNKFLDDLRQADILIHVVDVSGSTNEVGESVGAGNYDPTNDVRFLEEEIDYWIQGILERNWAKLVREAKTQKNEDVIGQQFAGLGIKKEVVIKILRDMRLEEKALSDWSEDERMLLAKTMRRLGKPIIIAANKCDISTGYDNFLKLQKEFPEYLIVPCSSEAEITLKAAAKNGFVDYLPGDKSFTVKGELSEQQKKAMDILKQITERFEGTGVQKCLNAAVFDFLHYIAIFPGGVGKMEDSEGRVLADCFLMPPGSTALEFAFALHSDIGKGFIKAIDARSRKAVGKEHILKHRDVLEIVFKKK</sequence>
<dbReference type="PANTHER" id="PTHR23305">
    <property type="entry name" value="OBG GTPASE FAMILY"/>
    <property type="match status" value="1"/>
</dbReference>
<dbReference type="Pfam" id="PF01926">
    <property type="entry name" value="MMR_HSR1"/>
    <property type="match status" value="1"/>
</dbReference>
<dbReference type="NCBIfam" id="NF007171">
    <property type="entry name" value="PRK09602.1"/>
    <property type="match status" value="1"/>
</dbReference>
<proteinExistence type="predicted"/>
<evidence type="ECO:0000256" key="1">
    <source>
        <dbReference type="ARBA" id="ARBA00022741"/>
    </source>
</evidence>
<protein>
    <submittedName>
        <fullName evidence="3">Obg-like ATPase 1</fullName>
    </submittedName>
</protein>
<dbReference type="EMBL" id="MT631580">
    <property type="protein sequence ID" value="QNO54450.1"/>
    <property type="molecule type" value="Genomic_DNA"/>
</dbReference>
<dbReference type="InterPro" id="IPR012676">
    <property type="entry name" value="TGS-like"/>
</dbReference>
<dbReference type="InterPro" id="IPR027417">
    <property type="entry name" value="P-loop_NTPase"/>
</dbReference>
<feature type="domain" description="OBG-type G" evidence="2">
    <location>
        <begin position="1"/>
        <end position="269"/>
    </location>
</feature>
<dbReference type="InterPro" id="IPR006073">
    <property type="entry name" value="GTP-bd"/>
</dbReference>
<dbReference type="InterPro" id="IPR012675">
    <property type="entry name" value="Beta-grasp_dom_sf"/>
</dbReference>
<dbReference type="AlphaFoldDB" id="A0A7G9Z2G6"/>
<dbReference type="PRINTS" id="PR00326">
    <property type="entry name" value="GTP1OBG"/>
</dbReference>
<dbReference type="Pfam" id="PF02824">
    <property type="entry name" value="TGS"/>
    <property type="match status" value="1"/>
</dbReference>
<dbReference type="InterPro" id="IPR013646">
    <property type="entry name" value="YGR210-like_G4"/>
</dbReference>
<dbReference type="GO" id="GO:0005737">
    <property type="term" value="C:cytoplasm"/>
    <property type="evidence" value="ECO:0007669"/>
    <property type="project" value="TreeGrafter"/>
</dbReference>
<dbReference type="Gene3D" id="3.40.50.300">
    <property type="entry name" value="P-loop containing nucleotide triphosphate hydrolases"/>
    <property type="match status" value="1"/>
</dbReference>
<dbReference type="Gene3D" id="1.10.8.470">
    <property type="match status" value="1"/>
</dbReference>
<organism evidence="3">
    <name type="scientific">Candidatus Methanophaga sp. ANME-1 ERB7</name>
    <dbReference type="NCBI Taxonomy" id="2759913"/>
    <lineage>
        <taxon>Archaea</taxon>
        <taxon>Methanobacteriati</taxon>
        <taxon>Methanobacteriota</taxon>
        <taxon>Stenosarchaea group</taxon>
        <taxon>Methanomicrobia</taxon>
        <taxon>Candidatus Methanophagales</taxon>
        <taxon>Candidatus Methanophagaceae</taxon>
        <taxon>Candidatus Methanophaga</taxon>
    </lineage>
</organism>
<dbReference type="InterPro" id="IPR004095">
    <property type="entry name" value="TGS"/>
</dbReference>
<dbReference type="PROSITE" id="PS51710">
    <property type="entry name" value="G_OBG"/>
    <property type="match status" value="1"/>
</dbReference>
<dbReference type="GO" id="GO:0005525">
    <property type="term" value="F:GTP binding"/>
    <property type="evidence" value="ECO:0007669"/>
    <property type="project" value="InterPro"/>
</dbReference>
<gene>
    <name evidence="3" type="primary">OLA1</name>
    <name evidence="3" type="ORF">NCOPHCNO_00001</name>
</gene>
<dbReference type="Pfam" id="PF08438">
    <property type="entry name" value="YGR210-like_G4"/>
    <property type="match status" value="1"/>
</dbReference>
<reference evidence="3" key="1">
    <citation type="submission" date="2020-06" db="EMBL/GenBank/DDBJ databases">
        <title>Unique genomic features of the anaerobic methanotrophic archaea.</title>
        <authorList>
            <person name="Chadwick G.L."/>
            <person name="Skennerton C.T."/>
            <person name="Laso-Perez R."/>
            <person name="Leu A.O."/>
            <person name="Speth D.R."/>
            <person name="Yu H."/>
            <person name="Morgan-Lang C."/>
            <person name="Hatzenpichler R."/>
            <person name="Goudeau D."/>
            <person name="Malmstrom R."/>
            <person name="Brazelton W.J."/>
            <person name="Woyke T."/>
            <person name="Hallam S.J."/>
            <person name="Tyson G.W."/>
            <person name="Wegener G."/>
            <person name="Boetius A."/>
            <person name="Orphan V."/>
        </authorList>
    </citation>
    <scope>NUCLEOTIDE SEQUENCE</scope>
</reference>
<evidence type="ECO:0000259" key="2">
    <source>
        <dbReference type="PROSITE" id="PS51710"/>
    </source>
</evidence>
<name>A0A7G9Z2G6_9EURY</name>
<accession>A0A7G9Z2G6</accession>
<dbReference type="CDD" id="cd01899">
    <property type="entry name" value="Ygr210"/>
    <property type="match status" value="1"/>
</dbReference>
<dbReference type="SUPFAM" id="SSF52540">
    <property type="entry name" value="P-loop containing nucleoside triphosphate hydrolases"/>
    <property type="match status" value="1"/>
</dbReference>
<dbReference type="Gene3D" id="3.10.20.30">
    <property type="match status" value="1"/>
</dbReference>
<dbReference type="InterPro" id="IPR031167">
    <property type="entry name" value="G_OBG"/>
</dbReference>